<evidence type="ECO:0000256" key="2">
    <source>
        <dbReference type="ARBA" id="ARBA00023015"/>
    </source>
</evidence>
<evidence type="ECO:0000256" key="3">
    <source>
        <dbReference type="ARBA" id="ARBA00023125"/>
    </source>
</evidence>
<dbReference type="EMBL" id="BAABME010020124">
    <property type="protein sequence ID" value="GAA0159455.1"/>
    <property type="molecule type" value="Genomic_DNA"/>
</dbReference>
<evidence type="ECO:0000256" key="1">
    <source>
        <dbReference type="ARBA" id="ARBA00004123"/>
    </source>
</evidence>
<sequence length="274" mass="30284">MYSVDQDKLQFDSYFGWLESQLCGNSEDSTGNWDKESVPILQSQVLDDDYLGELSAASGGAVKTAGGLPIEAKSAAALKSHSESERRRRERINSRLATLRCLVPSKEKMDKAALLAEVVTQVKQLKKTAAEASKGLFIPTDSDEVQVAYLHNHNAGDGSIYFKASICFELIPEFMAELKRTIAVLPVSLVKAEISTLGNRMKYDMLFKKVTTEIDLKHKENAPEVLRSSILEALSSIYDKVALILEYSPRTPRIVPSNKRQKVSYNLSSSSSSS</sequence>
<feature type="domain" description="BHLH" evidence="6">
    <location>
        <begin position="76"/>
        <end position="125"/>
    </location>
</feature>
<keyword evidence="3" id="KW-0238">DNA-binding</keyword>
<evidence type="ECO:0000259" key="6">
    <source>
        <dbReference type="PROSITE" id="PS50888"/>
    </source>
</evidence>
<evidence type="ECO:0000313" key="8">
    <source>
        <dbReference type="Proteomes" id="UP001454036"/>
    </source>
</evidence>
<dbReference type="SUPFAM" id="SSF47459">
    <property type="entry name" value="HLH, helix-loop-helix DNA-binding domain"/>
    <property type="match status" value="1"/>
</dbReference>
<keyword evidence="2" id="KW-0805">Transcription regulation</keyword>
<dbReference type="PROSITE" id="PS50888">
    <property type="entry name" value="BHLH"/>
    <property type="match status" value="1"/>
</dbReference>
<keyword evidence="8" id="KW-1185">Reference proteome</keyword>
<dbReference type="InterPro" id="IPR036638">
    <property type="entry name" value="HLH_DNA-bd_sf"/>
</dbReference>
<organism evidence="7 8">
    <name type="scientific">Lithospermum erythrorhizon</name>
    <name type="common">Purple gromwell</name>
    <name type="synonym">Lithospermum officinale var. erythrorhizon</name>
    <dbReference type="NCBI Taxonomy" id="34254"/>
    <lineage>
        <taxon>Eukaryota</taxon>
        <taxon>Viridiplantae</taxon>
        <taxon>Streptophyta</taxon>
        <taxon>Embryophyta</taxon>
        <taxon>Tracheophyta</taxon>
        <taxon>Spermatophyta</taxon>
        <taxon>Magnoliopsida</taxon>
        <taxon>eudicotyledons</taxon>
        <taxon>Gunneridae</taxon>
        <taxon>Pentapetalae</taxon>
        <taxon>asterids</taxon>
        <taxon>lamiids</taxon>
        <taxon>Boraginales</taxon>
        <taxon>Boraginaceae</taxon>
        <taxon>Boraginoideae</taxon>
        <taxon>Lithospermeae</taxon>
        <taxon>Lithospermum</taxon>
    </lineage>
</organism>
<evidence type="ECO:0000313" key="7">
    <source>
        <dbReference type="EMBL" id="GAA0159455.1"/>
    </source>
</evidence>
<evidence type="ECO:0000256" key="5">
    <source>
        <dbReference type="ARBA" id="ARBA00023242"/>
    </source>
</evidence>
<dbReference type="InterPro" id="IPR011598">
    <property type="entry name" value="bHLH_dom"/>
</dbReference>
<evidence type="ECO:0000256" key="4">
    <source>
        <dbReference type="ARBA" id="ARBA00023163"/>
    </source>
</evidence>
<dbReference type="InterPro" id="IPR045847">
    <property type="entry name" value="AIG1-like"/>
</dbReference>
<dbReference type="PANTHER" id="PTHR45844:SF9">
    <property type="entry name" value="OS09G0463900 PROTEIN"/>
    <property type="match status" value="1"/>
</dbReference>
<dbReference type="GO" id="GO:0046983">
    <property type="term" value="F:protein dimerization activity"/>
    <property type="evidence" value="ECO:0007669"/>
    <property type="project" value="InterPro"/>
</dbReference>
<accession>A0AAV3Q9Z4</accession>
<dbReference type="Pfam" id="PF00010">
    <property type="entry name" value="HLH"/>
    <property type="match status" value="1"/>
</dbReference>
<keyword evidence="5" id="KW-0539">Nucleus</keyword>
<dbReference type="GO" id="GO:0003700">
    <property type="term" value="F:DNA-binding transcription factor activity"/>
    <property type="evidence" value="ECO:0007669"/>
    <property type="project" value="InterPro"/>
</dbReference>
<name>A0AAV3Q9Z4_LITER</name>
<dbReference type="SMART" id="SM00353">
    <property type="entry name" value="HLH"/>
    <property type="match status" value="1"/>
</dbReference>
<dbReference type="Proteomes" id="UP001454036">
    <property type="component" value="Unassembled WGS sequence"/>
</dbReference>
<proteinExistence type="predicted"/>
<dbReference type="AlphaFoldDB" id="A0AAV3Q9Z4"/>
<comment type="subcellular location">
    <subcellularLocation>
        <location evidence="1">Nucleus</location>
    </subcellularLocation>
</comment>
<dbReference type="PANTHER" id="PTHR45844">
    <property type="entry name" value="TRANSCRIPTION FACTOR BHLH30"/>
    <property type="match status" value="1"/>
</dbReference>
<dbReference type="Gene3D" id="4.10.280.10">
    <property type="entry name" value="Helix-loop-helix DNA-binding domain"/>
    <property type="match status" value="1"/>
</dbReference>
<dbReference type="GO" id="GO:0005634">
    <property type="term" value="C:nucleus"/>
    <property type="evidence" value="ECO:0007669"/>
    <property type="project" value="UniProtKB-SubCell"/>
</dbReference>
<keyword evidence="4" id="KW-0804">Transcription</keyword>
<dbReference type="GO" id="GO:0003677">
    <property type="term" value="F:DNA binding"/>
    <property type="evidence" value="ECO:0007669"/>
    <property type="project" value="UniProtKB-KW"/>
</dbReference>
<comment type="caution">
    <text evidence="7">The sequence shown here is derived from an EMBL/GenBank/DDBJ whole genome shotgun (WGS) entry which is preliminary data.</text>
</comment>
<gene>
    <name evidence="7" type="ORF">LIER_38870</name>
</gene>
<reference evidence="7 8" key="1">
    <citation type="submission" date="2024-01" db="EMBL/GenBank/DDBJ databases">
        <title>The complete chloroplast genome sequence of Lithospermum erythrorhizon: insights into the phylogenetic relationship among Boraginaceae species and the maternal lineages of purple gromwells.</title>
        <authorList>
            <person name="Okada T."/>
            <person name="Watanabe K."/>
        </authorList>
    </citation>
    <scope>NUCLEOTIDE SEQUENCE [LARGE SCALE GENOMIC DNA]</scope>
</reference>
<protein>
    <submittedName>
        <fullName evidence="7">Basic helix-loop-helix transcription factor</fullName>
    </submittedName>
</protein>